<proteinExistence type="predicted"/>
<protein>
    <submittedName>
        <fullName evidence="2">P-loop containing nucleoside triphosphate hydrolase protein</fullName>
    </submittedName>
</protein>
<evidence type="ECO:0000313" key="2">
    <source>
        <dbReference type="EMBL" id="KAK0754380.1"/>
    </source>
</evidence>
<dbReference type="PANTHER" id="PTHR36978:SF4">
    <property type="entry name" value="P-LOOP CONTAINING NUCLEOSIDE TRIPHOSPHATE HYDROLASE PROTEIN"/>
    <property type="match status" value="1"/>
</dbReference>
<reference evidence="2" key="1">
    <citation type="submission" date="2023-06" db="EMBL/GenBank/DDBJ databases">
        <title>Genome-scale phylogeny and comparative genomics of the fungal order Sordariales.</title>
        <authorList>
            <consortium name="Lawrence Berkeley National Laboratory"/>
            <person name="Hensen N."/>
            <person name="Bonometti L."/>
            <person name="Westerberg I."/>
            <person name="Brannstrom I.O."/>
            <person name="Guillou S."/>
            <person name="Cros-Aarteil S."/>
            <person name="Calhoun S."/>
            <person name="Haridas S."/>
            <person name="Kuo A."/>
            <person name="Mondo S."/>
            <person name="Pangilinan J."/>
            <person name="Riley R."/>
            <person name="LaButti K."/>
            <person name="Andreopoulos B."/>
            <person name="Lipzen A."/>
            <person name="Chen C."/>
            <person name="Yanf M."/>
            <person name="Daum C."/>
            <person name="Ng V."/>
            <person name="Clum A."/>
            <person name="Steindorff A."/>
            <person name="Ohm R."/>
            <person name="Martin F."/>
            <person name="Silar P."/>
            <person name="Natvig D."/>
            <person name="Lalanne C."/>
            <person name="Gautier V."/>
            <person name="Ament-velasquez S.L."/>
            <person name="Kruys A."/>
            <person name="Hutchinson M.I."/>
            <person name="Powell A.J."/>
            <person name="Barry K."/>
            <person name="Miller A.N."/>
            <person name="Grigoriev I.V."/>
            <person name="Debuchy R."/>
            <person name="Gladieux P."/>
            <person name="Thoren M.H."/>
            <person name="Johannesson H."/>
        </authorList>
    </citation>
    <scope>NUCLEOTIDE SEQUENCE</scope>
    <source>
        <strain evidence="2">SMH3187-1</strain>
    </source>
</reference>
<evidence type="ECO:0000256" key="1">
    <source>
        <dbReference type="SAM" id="Phobius"/>
    </source>
</evidence>
<gene>
    <name evidence="2" type="ORF">B0T18DRAFT_312969</name>
</gene>
<dbReference type="Proteomes" id="UP001172155">
    <property type="component" value="Unassembled WGS sequence"/>
</dbReference>
<keyword evidence="2" id="KW-0378">Hydrolase</keyword>
<evidence type="ECO:0000313" key="3">
    <source>
        <dbReference type="Proteomes" id="UP001172155"/>
    </source>
</evidence>
<dbReference type="GO" id="GO:0016787">
    <property type="term" value="F:hydrolase activity"/>
    <property type="evidence" value="ECO:0007669"/>
    <property type="project" value="UniProtKB-KW"/>
</dbReference>
<comment type="caution">
    <text evidence="2">The sequence shown here is derived from an EMBL/GenBank/DDBJ whole genome shotgun (WGS) entry which is preliminary data.</text>
</comment>
<name>A0AA40KCX8_9PEZI</name>
<dbReference type="PANTHER" id="PTHR36978">
    <property type="entry name" value="P-LOOP CONTAINING NUCLEOTIDE TRIPHOSPHATE HYDROLASE"/>
    <property type="match status" value="1"/>
</dbReference>
<keyword evidence="1" id="KW-0472">Membrane</keyword>
<feature type="transmembrane region" description="Helical" evidence="1">
    <location>
        <begin position="268"/>
        <end position="287"/>
    </location>
</feature>
<dbReference type="Pfam" id="PF17784">
    <property type="entry name" value="Sulfotransfer_4"/>
    <property type="match status" value="1"/>
</dbReference>
<dbReference type="SUPFAM" id="SSF52540">
    <property type="entry name" value="P-loop containing nucleoside triphosphate hydrolases"/>
    <property type="match status" value="1"/>
</dbReference>
<keyword evidence="1" id="KW-1133">Transmembrane helix</keyword>
<accession>A0AA40KCX8</accession>
<dbReference type="InterPro" id="IPR040632">
    <property type="entry name" value="Sulfotransfer_4"/>
</dbReference>
<organism evidence="2 3">
    <name type="scientific">Schizothecium vesticola</name>
    <dbReference type="NCBI Taxonomy" id="314040"/>
    <lineage>
        <taxon>Eukaryota</taxon>
        <taxon>Fungi</taxon>
        <taxon>Dikarya</taxon>
        <taxon>Ascomycota</taxon>
        <taxon>Pezizomycotina</taxon>
        <taxon>Sordariomycetes</taxon>
        <taxon>Sordariomycetidae</taxon>
        <taxon>Sordariales</taxon>
        <taxon>Schizotheciaceae</taxon>
        <taxon>Schizothecium</taxon>
    </lineage>
</organism>
<dbReference type="AlphaFoldDB" id="A0AA40KCX8"/>
<keyword evidence="3" id="KW-1185">Reference proteome</keyword>
<dbReference type="EMBL" id="JAUKUD010000001">
    <property type="protein sequence ID" value="KAK0754380.1"/>
    <property type="molecule type" value="Genomic_DNA"/>
</dbReference>
<sequence length="288" mass="32990">MTNLKDKWPHLAKEDRWEDPRQRTRVVPMEVLALGFSRTGTSSMRTALQILGITPVCHGEDVVFQTLDLEMIAQGIAAKYQPSAATCTPFGRKEFDQLLGQYRAVTDMPMSHFGPELMEAYPDAKVVLVERDIESWFKSYSETVALIPFQRGFANWLINSLDPLIRRRRRLGDTLFRLVYRADSRAEILETMRDVYREHYAAIRQAARPGQLLEYKLGSGWEPLCEFLGKPVPDVPFPRINDSAEFTEKMRLVREHLAVGVRQRIRRLLGVFGVIAAVALAVGWRRLS</sequence>
<dbReference type="InterPro" id="IPR027417">
    <property type="entry name" value="P-loop_NTPase"/>
</dbReference>
<dbReference type="Gene3D" id="3.40.50.300">
    <property type="entry name" value="P-loop containing nucleotide triphosphate hydrolases"/>
    <property type="match status" value="1"/>
</dbReference>
<keyword evidence="1" id="KW-0812">Transmembrane</keyword>